<accession>A0A6B3N459</accession>
<proteinExistence type="predicted"/>
<reference evidence="1" key="1">
    <citation type="submission" date="2019-11" db="EMBL/GenBank/DDBJ databases">
        <title>Genomic insights into an expanded diversity of filamentous marine cyanobacteria reveals the extraordinary biosynthetic potential of Moorea and Okeania.</title>
        <authorList>
            <person name="Ferreira Leao T."/>
            <person name="Wang M."/>
            <person name="Moss N."/>
            <person name="Da Silva R."/>
            <person name="Sanders J."/>
            <person name="Nurk S."/>
            <person name="Gurevich A."/>
            <person name="Humphrey G."/>
            <person name="Reher R."/>
            <person name="Zhu Q."/>
            <person name="Belda-Ferre P."/>
            <person name="Glukhov E."/>
            <person name="Rex R."/>
            <person name="Dorrestein P.C."/>
            <person name="Knight R."/>
            <person name="Pevzner P."/>
            <person name="Gerwick W.H."/>
            <person name="Gerwick L."/>
        </authorList>
    </citation>
    <scope>NUCLEOTIDE SEQUENCE</scope>
    <source>
        <strain evidence="1">SIO1C4</strain>
    </source>
</reference>
<sequence length="74" mass="8709">MLGQRQKLKASYTKVTVTDDFNAGTFKLKGTRDLNWYTKKQIKRVRIVRLAKGYFVQFCIDVEHSEPLPRTNFL</sequence>
<dbReference type="EMBL" id="JAAHFQ010000014">
    <property type="protein sequence ID" value="NER26293.1"/>
    <property type="molecule type" value="Genomic_DNA"/>
</dbReference>
<evidence type="ECO:0000313" key="1">
    <source>
        <dbReference type="EMBL" id="NER26293.1"/>
    </source>
</evidence>
<dbReference type="AlphaFoldDB" id="A0A6B3N459"/>
<name>A0A6B3N459_9CYAN</name>
<protein>
    <recommendedName>
        <fullName evidence="2">Transposase</fullName>
    </recommendedName>
</protein>
<gene>
    <name evidence="1" type="ORF">F6J89_01175</name>
</gene>
<organism evidence="1">
    <name type="scientific">Symploca sp. SIO1C4</name>
    <dbReference type="NCBI Taxonomy" id="2607765"/>
    <lineage>
        <taxon>Bacteria</taxon>
        <taxon>Bacillati</taxon>
        <taxon>Cyanobacteriota</taxon>
        <taxon>Cyanophyceae</taxon>
        <taxon>Coleofasciculales</taxon>
        <taxon>Coleofasciculaceae</taxon>
        <taxon>Symploca</taxon>
    </lineage>
</organism>
<evidence type="ECO:0008006" key="2">
    <source>
        <dbReference type="Google" id="ProtNLM"/>
    </source>
</evidence>
<comment type="caution">
    <text evidence="1">The sequence shown here is derived from an EMBL/GenBank/DDBJ whole genome shotgun (WGS) entry which is preliminary data.</text>
</comment>